<evidence type="ECO:0000313" key="2">
    <source>
        <dbReference type="Proteomes" id="UP000266841"/>
    </source>
</evidence>
<dbReference type="AlphaFoldDB" id="K0SK62"/>
<protein>
    <submittedName>
        <fullName evidence="1">Uncharacterized protein</fullName>
    </submittedName>
</protein>
<keyword evidence="2" id="KW-1185">Reference proteome</keyword>
<reference evidence="1 2" key="1">
    <citation type="journal article" date="2012" name="Genome Biol.">
        <title>Genome and low-iron response of an oceanic diatom adapted to chronic iron limitation.</title>
        <authorList>
            <person name="Lommer M."/>
            <person name="Specht M."/>
            <person name="Roy A.S."/>
            <person name="Kraemer L."/>
            <person name="Andreson R."/>
            <person name="Gutowska M.A."/>
            <person name="Wolf J."/>
            <person name="Bergner S.V."/>
            <person name="Schilhabel M.B."/>
            <person name="Klostermeier U.C."/>
            <person name="Beiko R.G."/>
            <person name="Rosenstiel P."/>
            <person name="Hippler M."/>
            <person name="Laroche J."/>
        </authorList>
    </citation>
    <scope>NUCLEOTIDE SEQUENCE [LARGE SCALE GENOMIC DNA]</scope>
    <source>
        <strain evidence="1 2">CCMP1005</strain>
    </source>
</reference>
<gene>
    <name evidence="1" type="ORF">THAOC_13792</name>
</gene>
<name>K0SK62_THAOC</name>
<dbReference type="Proteomes" id="UP000266841">
    <property type="component" value="Unassembled WGS sequence"/>
</dbReference>
<accession>K0SK62</accession>
<sequence>ELSGTGPVRRAGLGLSRGRPEGEAKLLLDSLWEDWFVSSSSQVLVYMATEGPAKLKHGKTKAHDYDARTDTAPSVDRWVAYVKKEYGDSDEATLKKAYAQIIVKEYAERYGEKIGGWWFDHAAFGDMDLLRGVCREANPECVLTFNRGTLPSLSNENPGYEDYVCGHPNPCRLVPPSDAANLPMVEAAEGSRGGFVYADDADGVPQPEPVSPLHADVRDVVRGRRRRLDGGTGRGVDVARPGRGRRVDLEHAAGRRGERAAGGCR</sequence>
<organism evidence="1 2">
    <name type="scientific">Thalassiosira oceanica</name>
    <name type="common">Marine diatom</name>
    <dbReference type="NCBI Taxonomy" id="159749"/>
    <lineage>
        <taxon>Eukaryota</taxon>
        <taxon>Sar</taxon>
        <taxon>Stramenopiles</taxon>
        <taxon>Ochrophyta</taxon>
        <taxon>Bacillariophyta</taxon>
        <taxon>Coscinodiscophyceae</taxon>
        <taxon>Thalassiosirophycidae</taxon>
        <taxon>Thalassiosirales</taxon>
        <taxon>Thalassiosiraceae</taxon>
        <taxon>Thalassiosira</taxon>
    </lineage>
</organism>
<dbReference type="EMBL" id="AGNL01015956">
    <property type="protein sequence ID" value="EJK65354.1"/>
    <property type="molecule type" value="Genomic_DNA"/>
</dbReference>
<evidence type="ECO:0000313" key="1">
    <source>
        <dbReference type="EMBL" id="EJK65354.1"/>
    </source>
</evidence>
<proteinExistence type="predicted"/>
<feature type="non-terminal residue" evidence="1">
    <location>
        <position position="1"/>
    </location>
</feature>
<comment type="caution">
    <text evidence="1">The sequence shown here is derived from an EMBL/GenBank/DDBJ whole genome shotgun (WGS) entry which is preliminary data.</text>
</comment>